<protein>
    <submittedName>
        <fullName evidence="2">Uncharacterized protein</fullName>
    </submittedName>
</protein>
<organism evidence="2 3">
    <name type="scientific">Zasmidium cellare ATCC 36951</name>
    <dbReference type="NCBI Taxonomy" id="1080233"/>
    <lineage>
        <taxon>Eukaryota</taxon>
        <taxon>Fungi</taxon>
        <taxon>Dikarya</taxon>
        <taxon>Ascomycota</taxon>
        <taxon>Pezizomycotina</taxon>
        <taxon>Dothideomycetes</taxon>
        <taxon>Dothideomycetidae</taxon>
        <taxon>Mycosphaerellales</taxon>
        <taxon>Mycosphaerellaceae</taxon>
        <taxon>Zasmidium</taxon>
    </lineage>
</organism>
<dbReference type="Proteomes" id="UP000799537">
    <property type="component" value="Unassembled WGS sequence"/>
</dbReference>
<dbReference type="AlphaFoldDB" id="A0A6A6CZT4"/>
<dbReference type="RefSeq" id="XP_033672291.1">
    <property type="nucleotide sequence ID" value="XM_033811649.1"/>
</dbReference>
<dbReference type="OrthoDB" id="5342924at2759"/>
<feature type="transmembrane region" description="Helical" evidence="1">
    <location>
        <begin position="109"/>
        <end position="131"/>
    </location>
</feature>
<evidence type="ECO:0000256" key="1">
    <source>
        <dbReference type="SAM" id="Phobius"/>
    </source>
</evidence>
<keyword evidence="1" id="KW-1133">Transmembrane helix</keyword>
<reference evidence="2" key="1">
    <citation type="journal article" date="2020" name="Stud. Mycol.">
        <title>101 Dothideomycetes genomes: a test case for predicting lifestyles and emergence of pathogens.</title>
        <authorList>
            <person name="Haridas S."/>
            <person name="Albert R."/>
            <person name="Binder M."/>
            <person name="Bloem J."/>
            <person name="Labutti K."/>
            <person name="Salamov A."/>
            <person name="Andreopoulos B."/>
            <person name="Baker S."/>
            <person name="Barry K."/>
            <person name="Bills G."/>
            <person name="Bluhm B."/>
            <person name="Cannon C."/>
            <person name="Castanera R."/>
            <person name="Culley D."/>
            <person name="Daum C."/>
            <person name="Ezra D."/>
            <person name="Gonzalez J."/>
            <person name="Henrissat B."/>
            <person name="Kuo A."/>
            <person name="Liang C."/>
            <person name="Lipzen A."/>
            <person name="Lutzoni F."/>
            <person name="Magnuson J."/>
            <person name="Mondo S."/>
            <person name="Nolan M."/>
            <person name="Ohm R."/>
            <person name="Pangilinan J."/>
            <person name="Park H.-J."/>
            <person name="Ramirez L."/>
            <person name="Alfaro M."/>
            <person name="Sun H."/>
            <person name="Tritt A."/>
            <person name="Yoshinaga Y."/>
            <person name="Zwiers L.-H."/>
            <person name="Turgeon B."/>
            <person name="Goodwin S."/>
            <person name="Spatafora J."/>
            <person name="Crous P."/>
            <person name="Grigoriev I."/>
        </authorList>
    </citation>
    <scope>NUCLEOTIDE SEQUENCE</scope>
    <source>
        <strain evidence="2">ATCC 36951</strain>
    </source>
</reference>
<dbReference type="EMBL" id="ML993583">
    <property type="protein sequence ID" value="KAF2171402.1"/>
    <property type="molecule type" value="Genomic_DNA"/>
</dbReference>
<evidence type="ECO:0000313" key="3">
    <source>
        <dbReference type="Proteomes" id="UP000799537"/>
    </source>
</evidence>
<keyword evidence="3" id="KW-1185">Reference proteome</keyword>
<feature type="transmembrane region" description="Helical" evidence="1">
    <location>
        <begin position="177"/>
        <end position="201"/>
    </location>
</feature>
<accession>A0A6A6CZT4</accession>
<dbReference type="GeneID" id="54564921"/>
<gene>
    <name evidence="2" type="ORF">M409DRAFT_50848</name>
</gene>
<keyword evidence="1" id="KW-0472">Membrane</keyword>
<proteinExistence type="predicted"/>
<feature type="transmembrane region" description="Helical" evidence="1">
    <location>
        <begin position="71"/>
        <end position="89"/>
    </location>
</feature>
<name>A0A6A6CZT4_ZASCE</name>
<keyword evidence="1" id="KW-0812">Transmembrane</keyword>
<evidence type="ECO:0000313" key="2">
    <source>
        <dbReference type="EMBL" id="KAF2171402.1"/>
    </source>
</evidence>
<sequence>MSLLPSRPKNDHDEAHGVELLATSISSATKDPRMYVGLKSLGLSAFIAWARKPENKKVAIHKSQRTAAIRCLVHLIPFSVAVALLRLNFTSAHFTGDIGSPVTTTLQFAAKAHEIMMVASLATALLSLLSFHLNQPRGLPFGAAFANLQAMQLTYVVSPELLGTLRSRQFTWKFRCYLFVDLLVAPVLMATVGPASATCMIPRLRRWTVARHEFFTTSAVDDFFPVDLVGSSYQRTKGPYGDQVGPPVDHDYISLLDALSNQTTISGTQMGLWRTDGLGFSLTLTRTSDLYMSTTSIENSLLATIRGDQYRLNPAEVEGAMDARSVVHCTNLLFRDISNQTGELKFEFGQQEVTGNLRSDDIQSIHSPLNASKDSHLFFADMPETTNLGGVVAQYIYHNHTILTSCAFQLQWVPTILEYSQFTMSSRPSPHHSQERNATASRSWLDAISSEKINGSSPYAYLFGPIEPEQYINFTSRTQDLLPTLLAVALSRTAHPIASEEDWNAHKTAQPGGTTFVLNWFEQGPGWGADSLAIRISLGILLAYCVVAAGHTLYSIYTGISSTARDSISEVVALGLNSPTPAEMANTCAGIKTAGVFERRVRVAIMADGEDEVGAESNGADGDEGAEGGGTRLALLFPSDEDKIASNVKVNTVKVNTVY</sequence>